<sequence>MGSQLGVQLDGDRPPAHNFLLTRQWLLIVPHSRESHLPINVNALGFADLTRKARGSNPP</sequence>
<protein>
    <recommendedName>
        <fullName evidence="1">ATP adenylyltransferase C-terminal domain-containing protein</fullName>
    </recommendedName>
</protein>
<name>A0AAU6R4W4_SYNEL</name>
<feature type="domain" description="ATP adenylyltransferase C-terminal" evidence="1">
    <location>
        <begin position="16"/>
        <end position="47"/>
    </location>
</feature>
<dbReference type="RefSeq" id="WP_228382952.1">
    <property type="nucleotide sequence ID" value="NZ_CP034671.2"/>
</dbReference>
<proteinExistence type="predicted"/>
<organism evidence="2">
    <name type="scientific">Synechococcus elongatus PCC 11802</name>
    <dbReference type="NCBI Taxonomy" id="2283154"/>
    <lineage>
        <taxon>Bacteria</taxon>
        <taxon>Bacillati</taxon>
        <taxon>Cyanobacteriota</taxon>
        <taxon>Cyanophyceae</taxon>
        <taxon>Synechococcales</taxon>
        <taxon>Synechococcaceae</taxon>
        <taxon>Synechococcus</taxon>
    </lineage>
</organism>
<dbReference type="InterPro" id="IPR019200">
    <property type="entry name" value="ATP_adenylylTrfase_C"/>
</dbReference>
<dbReference type="Pfam" id="PF09830">
    <property type="entry name" value="ATP_transf"/>
    <property type="match status" value="1"/>
</dbReference>
<evidence type="ECO:0000313" key="2">
    <source>
        <dbReference type="EMBL" id="WZE38076.1"/>
    </source>
</evidence>
<dbReference type="Gene3D" id="3.30.428.70">
    <property type="match status" value="1"/>
</dbReference>
<dbReference type="AlphaFoldDB" id="A0AAU6R4W4"/>
<dbReference type="InterPro" id="IPR043171">
    <property type="entry name" value="Ap4A_phos1/2-like"/>
</dbReference>
<accession>A0AAU6R4W4</accession>
<gene>
    <name evidence="2" type="ORF">EKO22_04665</name>
</gene>
<dbReference type="GO" id="GO:0003877">
    <property type="term" value="F:ATP:ADP adenylyltransferase activity"/>
    <property type="evidence" value="ECO:0007669"/>
    <property type="project" value="InterPro"/>
</dbReference>
<evidence type="ECO:0000259" key="1">
    <source>
        <dbReference type="Pfam" id="PF09830"/>
    </source>
</evidence>
<dbReference type="EMBL" id="CP034671">
    <property type="protein sequence ID" value="WZE38076.1"/>
    <property type="molecule type" value="Genomic_DNA"/>
</dbReference>
<reference evidence="2" key="1">
    <citation type="submission" date="2024-01" db="EMBL/GenBank/DDBJ databases">
        <title>Synechococcus elongatus PCC 11802, a close yet different native of Synechococcus elongatus PCC 11801.</title>
        <authorList>
            <person name="Jaiswal D."/>
            <person name="Sengupta A."/>
            <person name="Sengupta S."/>
            <person name="Pakrasi H.B."/>
            <person name="Wangikar P."/>
        </authorList>
    </citation>
    <scope>NUCLEOTIDE SEQUENCE</scope>
    <source>
        <strain evidence="2">PCC 11802</strain>
    </source>
</reference>